<reference evidence="1" key="2">
    <citation type="submission" date="2023-06" db="EMBL/GenBank/DDBJ databases">
        <authorList>
            <consortium name="Lawrence Berkeley National Laboratory"/>
            <person name="Haridas S."/>
            <person name="Hensen N."/>
            <person name="Bonometti L."/>
            <person name="Westerberg I."/>
            <person name="Brannstrom I.O."/>
            <person name="Guillou S."/>
            <person name="Cros-Aarteil S."/>
            <person name="Calhoun S."/>
            <person name="Kuo A."/>
            <person name="Mondo S."/>
            <person name="Pangilinan J."/>
            <person name="Riley R."/>
            <person name="Labutti K."/>
            <person name="Andreopoulos B."/>
            <person name="Lipzen A."/>
            <person name="Chen C."/>
            <person name="Yanf M."/>
            <person name="Daum C."/>
            <person name="Ng V."/>
            <person name="Clum A."/>
            <person name="Steindorff A."/>
            <person name="Ohm R."/>
            <person name="Martin F."/>
            <person name="Silar P."/>
            <person name="Natvig D."/>
            <person name="Lalanne C."/>
            <person name="Gautier V."/>
            <person name="Ament-Velasquez S.L."/>
            <person name="Kruys A."/>
            <person name="Hutchinson M.I."/>
            <person name="Powell A.J."/>
            <person name="Barry K."/>
            <person name="Miller A.N."/>
            <person name="Grigoriev I.V."/>
            <person name="Debuchy R."/>
            <person name="Gladieux P."/>
            <person name="Thoren M.H."/>
            <person name="Johannesson H."/>
        </authorList>
    </citation>
    <scope>NUCLEOTIDE SEQUENCE</scope>
    <source>
        <strain evidence="1">SMH4131-1</strain>
    </source>
</reference>
<evidence type="ECO:0000313" key="1">
    <source>
        <dbReference type="EMBL" id="KAK3336695.1"/>
    </source>
</evidence>
<sequence length="253" mass="27937">MVLSSAGRFGFRGNTSPASDLIVPALNPPRRLLALMTDGLRLGLRRVVDRKVWRLSLHRPSSLLCWAVERLCLSARLRLGSIPFFPHCLLSWETPNCEYHHITLGAAQTQGRGSLVVLYDLLEGSYRTKDRAVGTKGHAIAKMPRTDNAATIPLLSRCSVSHSLLSISLSVSLSLLSSGLSPHRPVFLCRYLNCTASVRGNNTTHILHYTARLLLIDREGPWNGKGRLQYALPLFGVATVLRSVPTTWIPALR</sequence>
<evidence type="ECO:0000313" key="2">
    <source>
        <dbReference type="Proteomes" id="UP001286456"/>
    </source>
</evidence>
<name>A0AAE0MLL7_9PEZI</name>
<comment type="caution">
    <text evidence="1">The sequence shown here is derived from an EMBL/GenBank/DDBJ whole genome shotgun (WGS) entry which is preliminary data.</text>
</comment>
<dbReference type="AlphaFoldDB" id="A0AAE0MLL7"/>
<dbReference type="Proteomes" id="UP001286456">
    <property type="component" value="Unassembled WGS sequence"/>
</dbReference>
<organism evidence="1 2">
    <name type="scientific">Cercophora scortea</name>
    <dbReference type="NCBI Taxonomy" id="314031"/>
    <lineage>
        <taxon>Eukaryota</taxon>
        <taxon>Fungi</taxon>
        <taxon>Dikarya</taxon>
        <taxon>Ascomycota</taxon>
        <taxon>Pezizomycotina</taxon>
        <taxon>Sordariomycetes</taxon>
        <taxon>Sordariomycetidae</taxon>
        <taxon>Sordariales</taxon>
        <taxon>Lasiosphaeriaceae</taxon>
        <taxon>Cercophora</taxon>
    </lineage>
</organism>
<reference evidence="1" key="1">
    <citation type="journal article" date="2023" name="Mol. Phylogenet. Evol.">
        <title>Genome-scale phylogeny and comparative genomics of the fungal order Sordariales.</title>
        <authorList>
            <person name="Hensen N."/>
            <person name="Bonometti L."/>
            <person name="Westerberg I."/>
            <person name="Brannstrom I.O."/>
            <person name="Guillou S."/>
            <person name="Cros-Aarteil S."/>
            <person name="Calhoun S."/>
            <person name="Haridas S."/>
            <person name="Kuo A."/>
            <person name="Mondo S."/>
            <person name="Pangilinan J."/>
            <person name="Riley R."/>
            <person name="LaButti K."/>
            <person name="Andreopoulos B."/>
            <person name="Lipzen A."/>
            <person name="Chen C."/>
            <person name="Yan M."/>
            <person name="Daum C."/>
            <person name="Ng V."/>
            <person name="Clum A."/>
            <person name="Steindorff A."/>
            <person name="Ohm R.A."/>
            <person name="Martin F."/>
            <person name="Silar P."/>
            <person name="Natvig D.O."/>
            <person name="Lalanne C."/>
            <person name="Gautier V."/>
            <person name="Ament-Velasquez S.L."/>
            <person name="Kruys A."/>
            <person name="Hutchinson M.I."/>
            <person name="Powell A.J."/>
            <person name="Barry K."/>
            <person name="Miller A.N."/>
            <person name="Grigoriev I.V."/>
            <person name="Debuchy R."/>
            <person name="Gladieux P."/>
            <person name="Hiltunen Thoren M."/>
            <person name="Johannesson H."/>
        </authorList>
    </citation>
    <scope>NUCLEOTIDE SEQUENCE</scope>
    <source>
        <strain evidence="1">SMH4131-1</strain>
    </source>
</reference>
<proteinExistence type="predicted"/>
<gene>
    <name evidence="1" type="ORF">B0T19DRAFT_47165</name>
</gene>
<protein>
    <submittedName>
        <fullName evidence="1">Uncharacterized protein</fullName>
    </submittedName>
</protein>
<accession>A0AAE0MLL7</accession>
<keyword evidence="2" id="KW-1185">Reference proteome</keyword>
<dbReference type="EMBL" id="JAUEPO010000001">
    <property type="protein sequence ID" value="KAK3336695.1"/>
    <property type="molecule type" value="Genomic_DNA"/>
</dbReference>